<keyword evidence="4" id="KW-0238">DNA-binding</keyword>
<keyword evidence="7" id="KW-1185">Reference proteome</keyword>
<dbReference type="PANTHER" id="PTHR33217">
    <property type="entry name" value="TRANSPOSASE FOR INSERTION SEQUENCE ELEMENT IS1081"/>
    <property type="match status" value="1"/>
</dbReference>
<keyword evidence="3" id="KW-0815">Transposition</keyword>
<dbReference type="Proteomes" id="UP001244640">
    <property type="component" value="Unassembled WGS sequence"/>
</dbReference>
<comment type="function">
    <text evidence="1">Required for the transposition of the insertion element.</text>
</comment>
<evidence type="ECO:0000256" key="1">
    <source>
        <dbReference type="ARBA" id="ARBA00002190"/>
    </source>
</evidence>
<evidence type="ECO:0000256" key="4">
    <source>
        <dbReference type="ARBA" id="ARBA00023125"/>
    </source>
</evidence>
<dbReference type="InterPro" id="IPR001207">
    <property type="entry name" value="Transposase_mutator"/>
</dbReference>
<reference evidence="6 7" key="1">
    <citation type="submission" date="2023-07" db="EMBL/GenBank/DDBJ databases">
        <title>Functional and genomic diversity of the sorghum phyllosphere microbiome.</title>
        <authorList>
            <person name="Shade A."/>
        </authorList>
    </citation>
    <scope>NUCLEOTIDE SEQUENCE [LARGE SCALE GENOMIC DNA]</scope>
    <source>
        <strain evidence="6 7">SORGH_AS_0892</strain>
    </source>
</reference>
<comment type="caution">
    <text evidence="6">The sequence shown here is derived from an EMBL/GenBank/DDBJ whole genome shotgun (WGS) entry which is preliminary data.</text>
</comment>
<evidence type="ECO:0000313" key="6">
    <source>
        <dbReference type="EMBL" id="MDQ1150874.1"/>
    </source>
</evidence>
<dbReference type="PANTHER" id="PTHR33217:SF8">
    <property type="entry name" value="MUTATOR FAMILY TRANSPOSASE"/>
    <property type="match status" value="1"/>
</dbReference>
<protein>
    <submittedName>
        <fullName evidence="6">Transposase-like protein</fullName>
    </submittedName>
</protein>
<dbReference type="EMBL" id="JAUTBA010000001">
    <property type="protein sequence ID" value="MDQ1150874.1"/>
    <property type="molecule type" value="Genomic_DNA"/>
</dbReference>
<comment type="similarity">
    <text evidence="2">Belongs to the transposase mutator family.</text>
</comment>
<proteinExistence type="inferred from homology"/>
<evidence type="ECO:0000256" key="5">
    <source>
        <dbReference type="ARBA" id="ARBA00023172"/>
    </source>
</evidence>
<accession>A0ABU0U7F4</accession>
<gene>
    <name evidence="6" type="ORF">QE382_002858</name>
</gene>
<evidence type="ECO:0000256" key="2">
    <source>
        <dbReference type="ARBA" id="ARBA00010961"/>
    </source>
</evidence>
<keyword evidence="5" id="KW-0233">DNA recombination</keyword>
<sequence>MHRQIRKVTKSKGAFTSDQALLKLVYLTVKEISKKWTTPIRNWGLTMQQLHIKFGDRIKAFGNSF</sequence>
<organism evidence="6 7">
    <name type="scientific">Sphingobacterium zeae</name>
    <dbReference type="NCBI Taxonomy" id="1776859"/>
    <lineage>
        <taxon>Bacteria</taxon>
        <taxon>Pseudomonadati</taxon>
        <taxon>Bacteroidota</taxon>
        <taxon>Sphingobacteriia</taxon>
        <taxon>Sphingobacteriales</taxon>
        <taxon>Sphingobacteriaceae</taxon>
        <taxon>Sphingobacterium</taxon>
    </lineage>
</organism>
<name>A0ABU0U7F4_9SPHI</name>
<evidence type="ECO:0000313" key="7">
    <source>
        <dbReference type="Proteomes" id="UP001244640"/>
    </source>
</evidence>
<evidence type="ECO:0000256" key="3">
    <source>
        <dbReference type="ARBA" id="ARBA00022578"/>
    </source>
</evidence>